<dbReference type="SUPFAM" id="SSF48113">
    <property type="entry name" value="Heme-dependent peroxidases"/>
    <property type="match status" value="1"/>
</dbReference>
<reference evidence="3 4" key="1">
    <citation type="submission" date="2023-01" db="EMBL/GenBank/DDBJ databases">
        <authorList>
            <person name="Whitehead M."/>
        </authorList>
    </citation>
    <scope>NUCLEOTIDE SEQUENCE [LARGE SCALE GENOMIC DNA]</scope>
</reference>
<dbReference type="PANTHER" id="PTHR45913:SF5">
    <property type="entry name" value="GENERAL TRANSCRIPTION FACTOR II-I REPEAT DOMAIN-CONTAINING PROTEIN 2A-LIKE PROTEIN"/>
    <property type="match status" value="1"/>
</dbReference>
<dbReference type="InterPro" id="IPR019791">
    <property type="entry name" value="Haem_peroxidase_animal"/>
</dbReference>
<evidence type="ECO:0000313" key="4">
    <source>
        <dbReference type="Proteomes" id="UP001160148"/>
    </source>
</evidence>
<dbReference type="Proteomes" id="UP001160148">
    <property type="component" value="Unassembled WGS sequence"/>
</dbReference>
<keyword evidence="4" id="KW-1185">Reference proteome</keyword>
<dbReference type="Pfam" id="PF05699">
    <property type="entry name" value="Dimer_Tnp_hAT"/>
    <property type="match status" value="1"/>
</dbReference>
<organism evidence="3 4">
    <name type="scientific">Macrosiphum euphorbiae</name>
    <name type="common">potato aphid</name>
    <dbReference type="NCBI Taxonomy" id="13131"/>
    <lineage>
        <taxon>Eukaryota</taxon>
        <taxon>Metazoa</taxon>
        <taxon>Ecdysozoa</taxon>
        <taxon>Arthropoda</taxon>
        <taxon>Hexapoda</taxon>
        <taxon>Insecta</taxon>
        <taxon>Pterygota</taxon>
        <taxon>Neoptera</taxon>
        <taxon>Paraneoptera</taxon>
        <taxon>Hemiptera</taxon>
        <taxon>Sternorrhyncha</taxon>
        <taxon>Aphidomorpha</taxon>
        <taxon>Aphidoidea</taxon>
        <taxon>Aphididae</taxon>
        <taxon>Macrosiphini</taxon>
        <taxon>Macrosiphum</taxon>
    </lineage>
</organism>
<dbReference type="GO" id="GO:0046983">
    <property type="term" value="F:protein dimerization activity"/>
    <property type="evidence" value="ECO:0007669"/>
    <property type="project" value="InterPro"/>
</dbReference>
<dbReference type="InterPro" id="IPR012337">
    <property type="entry name" value="RNaseH-like_sf"/>
</dbReference>
<dbReference type="PANTHER" id="PTHR45913">
    <property type="entry name" value="EPM2A-INTERACTING PROTEIN 1"/>
    <property type="match status" value="1"/>
</dbReference>
<feature type="signal peptide" evidence="1">
    <location>
        <begin position="1"/>
        <end position="21"/>
    </location>
</feature>
<evidence type="ECO:0000313" key="3">
    <source>
        <dbReference type="EMBL" id="CAI6343757.1"/>
    </source>
</evidence>
<dbReference type="InterPro" id="IPR008906">
    <property type="entry name" value="HATC_C_dom"/>
</dbReference>
<dbReference type="Gene3D" id="1.10.640.10">
    <property type="entry name" value="Haem peroxidase domain superfamily, animal type"/>
    <property type="match status" value="1"/>
</dbReference>
<dbReference type="InterPro" id="IPR037120">
    <property type="entry name" value="Haem_peroxidase_sf_animal"/>
</dbReference>
<dbReference type="SUPFAM" id="SSF53098">
    <property type="entry name" value="Ribonuclease H-like"/>
    <property type="match status" value="1"/>
</dbReference>
<feature type="domain" description="HAT C-terminal dimerisation" evidence="2">
    <location>
        <begin position="163"/>
        <end position="213"/>
    </location>
</feature>
<dbReference type="PROSITE" id="PS50292">
    <property type="entry name" value="PEROXIDASE_3"/>
    <property type="match status" value="1"/>
</dbReference>
<comment type="caution">
    <text evidence="3">The sequence shown here is derived from an EMBL/GenBank/DDBJ whole genome shotgun (WGS) entry which is preliminary data.</text>
</comment>
<evidence type="ECO:0000259" key="2">
    <source>
        <dbReference type="Pfam" id="PF05699"/>
    </source>
</evidence>
<dbReference type="GO" id="GO:0020037">
    <property type="term" value="F:heme binding"/>
    <property type="evidence" value="ECO:0007669"/>
    <property type="project" value="InterPro"/>
</dbReference>
<dbReference type="GO" id="GO:0006979">
    <property type="term" value="P:response to oxidative stress"/>
    <property type="evidence" value="ECO:0007669"/>
    <property type="project" value="InterPro"/>
</dbReference>
<accession>A0AAV0VLF9</accession>
<name>A0AAV0VLF9_9HEMI</name>
<dbReference type="Pfam" id="PF03098">
    <property type="entry name" value="An_peroxidase"/>
    <property type="match status" value="1"/>
</dbReference>
<dbReference type="GO" id="GO:0004601">
    <property type="term" value="F:peroxidase activity"/>
    <property type="evidence" value="ECO:0007669"/>
    <property type="project" value="InterPro"/>
</dbReference>
<dbReference type="AlphaFoldDB" id="A0AAV0VLF9"/>
<protein>
    <recommendedName>
        <fullName evidence="2">HAT C-terminal dimerisation domain-containing protein</fullName>
    </recommendedName>
</protein>
<proteinExistence type="predicted"/>
<feature type="chain" id="PRO_5043449140" description="HAT C-terminal dimerisation domain-containing protein" evidence="1">
    <location>
        <begin position="22"/>
        <end position="239"/>
    </location>
</feature>
<gene>
    <name evidence="3" type="ORF">MEUPH1_LOCUS980</name>
</gene>
<sequence>MNNSLILVFLVALFWCSSIQTDIYPEVNLAKNVEISDTYYKNCAPSVTCNSTSKYRTIDGTCNNLENPLWGSTNTPYIRLGPAYYDDEKYAEAISDLKHQFKLRFSDFKANETYFNLFSIPFSLPVEDVPENMQIEIIDLQNNKVLKEKYNYVELSIFSSKYINTETYPNLRNNALRMMSLFGSTYTCEHIFSRMKIVKSKNRVRLTDSHLESSLRIASSQIQPNINKLVSEKQCQLSH</sequence>
<keyword evidence="1" id="KW-0732">Signal</keyword>
<dbReference type="InterPro" id="IPR010255">
    <property type="entry name" value="Haem_peroxidase_sf"/>
</dbReference>
<evidence type="ECO:0000256" key="1">
    <source>
        <dbReference type="SAM" id="SignalP"/>
    </source>
</evidence>
<dbReference type="EMBL" id="CARXXK010000001">
    <property type="protein sequence ID" value="CAI6343757.1"/>
    <property type="molecule type" value="Genomic_DNA"/>
</dbReference>